<reference evidence="2" key="1">
    <citation type="journal article" date="2019" name="Int. J. Syst. Evol. Microbiol.">
        <title>The Global Catalogue of Microorganisms (GCM) 10K type strain sequencing project: providing services to taxonomists for standard genome sequencing and annotation.</title>
        <authorList>
            <consortium name="The Broad Institute Genomics Platform"/>
            <consortium name="The Broad Institute Genome Sequencing Center for Infectious Disease"/>
            <person name="Wu L."/>
            <person name="Ma J."/>
        </authorList>
    </citation>
    <scope>NUCLEOTIDE SEQUENCE [LARGE SCALE GENOMIC DNA]</scope>
    <source>
        <strain evidence="2">JCM 18409</strain>
    </source>
</reference>
<organism evidence="1 2">
    <name type="scientific">Streptomyces siamensis</name>
    <dbReference type="NCBI Taxonomy" id="1274986"/>
    <lineage>
        <taxon>Bacteria</taxon>
        <taxon>Bacillati</taxon>
        <taxon>Actinomycetota</taxon>
        <taxon>Actinomycetes</taxon>
        <taxon>Kitasatosporales</taxon>
        <taxon>Streptomycetaceae</taxon>
        <taxon>Streptomyces</taxon>
    </lineage>
</organism>
<keyword evidence="2" id="KW-1185">Reference proteome</keyword>
<name>A0ABP9IY31_9ACTN</name>
<evidence type="ECO:0000313" key="2">
    <source>
        <dbReference type="Proteomes" id="UP001501759"/>
    </source>
</evidence>
<comment type="caution">
    <text evidence="1">The sequence shown here is derived from an EMBL/GenBank/DDBJ whole genome shotgun (WGS) entry which is preliminary data.</text>
</comment>
<gene>
    <name evidence="1" type="ORF">GCM10023335_35930</name>
</gene>
<accession>A0ABP9IY31</accession>
<protein>
    <submittedName>
        <fullName evidence="1">Uncharacterized protein</fullName>
    </submittedName>
</protein>
<evidence type="ECO:0000313" key="1">
    <source>
        <dbReference type="EMBL" id="GAA5013256.1"/>
    </source>
</evidence>
<proteinExistence type="predicted"/>
<dbReference type="EMBL" id="BAABKB010000010">
    <property type="protein sequence ID" value="GAA5013256.1"/>
    <property type="molecule type" value="Genomic_DNA"/>
</dbReference>
<dbReference type="Proteomes" id="UP001501759">
    <property type="component" value="Unassembled WGS sequence"/>
</dbReference>
<dbReference type="RefSeq" id="WP_158690555.1">
    <property type="nucleotide sequence ID" value="NZ_BAABKB010000010.1"/>
</dbReference>
<sequence length="54" mass="6206">MYVRIITATEPAGRLLYEEQPRRERHVLPAPRPRLVLAGVDDDPAEFHIVRGID</sequence>